<proteinExistence type="predicted"/>
<organism evidence="1 2">
    <name type="scientific">Pseudomonas phage KPP21</name>
    <dbReference type="NCBI Taxonomy" id="1678082"/>
    <lineage>
        <taxon>Viruses</taxon>
        <taxon>Duplodnaviria</taxon>
        <taxon>Heunggongvirae</taxon>
        <taxon>Uroviricota</taxon>
        <taxon>Caudoviricetes</taxon>
        <taxon>Schitoviridae</taxon>
        <taxon>Migulavirinae</taxon>
        <taxon>Luzseptimavirus</taxon>
        <taxon>Luzseptimavirus KPP21</taxon>
    </lineage>
</organism>
<evidence type="ECO:0000313" key="2">
    <source>
        <dbReference type="Proteomes" id="UP000203732"/>
    </source>
</evidence>
<dbReference type="GeneID" id="26645277"/>
<organismHost>
    <name type="scientific">Pseudomonas aeruginosa</name>
    <dbReference type="NCBI Taxonomy" id="287"/>
</organismHost>
<dbReference type="RefSeq" id="YP_009219010.1">
    <property type="nucleotide sequence ID" value="NC_029017.1"/>
</dbReference>
<reference evidence="1 2" key="1">
    <citation type="submission" date="2015-07" db="EMBL/GenBank/DDBJ databases">
        <title>Characterization of Pseudomonas aeruginosa phage KPP21 belonging to family Podoviridae genus N4-like viruses, isolated in Japan.</title>
        <authorList>
            <person name="Shigehisa R."/>
            <person name="Uchiyama J."/>
            <person name="Kato S."/>
            <person name="Takemura-Uchiyama I."/>
            <person name="Ujihara T."/>
            <person name="Sakaguchi Y."/>
            <person name="Okamoto N."/>
            <person name="Shimakura H."/>
            <person name="Daibata M."/>
            <person name="Sakaguchi M."/>
            <person name="Matsuzaki S."/>
        </authorList>
    </citation>
    <scope>NUCLEOTIDE SEQUENCE [LARGE SCALE GENOMIC DNA]</scope>
</reference>
<dbReference type="EMBL" id="LC064302">
    <property type="protein sequence ID" value="BAR94620.1"/>
    <property type="molecule type" value="Genomic_DNA"/>
</dbReference>
<name>A0A0H5B113_BPK21</name>
<protein>
    <submittedName>
        <fullName evidence="1">Uncharacterized protein</fullName>
    </submittedName>
</protein>
<accession>A0A0H5B113</accession>
<keyword evidence="2" id="KW-1185">Reference proteome</keyword>
<sequence>MAKFEVGNMWEVFEQADHFIVCLSSTVSASGNAVLNKGMAAELLQRFPEAGLASAIGGFILKNGGNHGIFGVQASGKIGVLQTCRRFQDPTDLNCVGTGLRMLTNLANANPDQSYHVEMPGTDVPYFLVKGPVEMCPDNITFWSRP</sequence>
<dbReference type="Proteomes" id="UP000203732">
    <property type="component" value="Segment"/>
</dbReference>
<dbReference type="KEGG" id="vg:26645277"/>
<evidence type="ECO:0000313" key="1">
    <source>
        <dbReference type="EMBL" id="BAR94620.1"/>
    </source>
</evidence>
<dbReference type="OrthoDB" id="11393at10239"/>